<evidence type="ECO:0000256" key="6">
    <source>
        <dbReference type="ARBA" id="ARBA00022729"/>
    </source>
</evidence>
<reference evidence="12" key="1">
    <citation type="submission" date="2016-10" db="EMBL/GenBank/DDBJ databases">
        <authorList>
            <person name="Varghese N."/>
            <person name="Submissions S."/>
        </authorList>
    </citation>
    <scope>NUCLEOTIDE SEQUENCE [LARGE SCALE GENOMIC DNA]</scope>
    <source>
        <strain evidence="12">CGMCC 1.10223</strain>
    </source>
</reference>
<dbReference type="SUPFAM" id="SSF53850">
    <property type="entry name" value="Periplasmic binding protein-like II"/>
    <property type="match status" value="1"/>
</dbReference>
<evidence type="ECO:0000256" key="4">
    <source>
        <dbReference type="ARBA" id="ARBA00011529"/>
    </source>
</evidence>
<evidence type="ECO:0000256" key="7">
    <source>
        <dbReference type="ARBA" id="ARBA00023139"/>
    </source>
</evidence>
<feature type="transmembrane region" description="Helical" evidence="9">
    <location>
        <begin position="44"/>
        <end position="63"/>
    </location>
</feature>
<dbReference type="Gene3D" id="3.40.190.10">
    <property type="entry name" value="Periplasmic binding protein-like II"/>
    <property type="match status" value="2"/>
</dbReference>
<dbReference type="PANTHER" id="PTHR30570">
    <property type="entry name" value="PERIPLASMIC PHOSPHATE BINDING COMPONENT OF PHOSPHATE ABC TRANSPORTER"/>
    <property type="match status" value="1"/>
</dbReference>
<dbReference type="PANTHER" id="PTHR30570:SF1">
    <property type="entry name" value="PHOSPHATE-BINDING PROTEIN PSTS"/>
    <property type="match status" value="1"/>
</dbReference>
<sequence>MEKKKRHWSSIVLISILTGIPYIFITRVISIFVLLLTSSRFYEGLVWVTSATVLTLAFLWLIGVLNDEKVTTLIAMAAVLVVISALSYSKYEAHVEKLKIVDDQAVNMRDYKPFQEGTKAVSLPEPAMLNIRSKLPRLDGSTALYPMYAAFVQAVYKQKDYPPYDYGGDSEVQVNGTEEAYDRLIKGEVDIIFAPGPSEDQEAQAKAAGVKLKLTPIGYEAFIFFVNSRNAVQGVTLEQIQGIYAGGLTNWKQVGGANEKIRPFQRRENSGSQTMLQKIMKDKQLMKPIEEDVSAGMGDIIKETANYRNYKNAIGFSFLFYATEMVHEQQIHLLKINGVEANRANISNGTYPLTAPFYAITAGSDNPKVQPFIDWILSPQGQYLIEKTGYTPLGS</sequence>
<comment type="function">
    <text evidence="1">Part of the ABC transporter complex PstSACB involved in phosphate import.</text>
</comment>
<keyword evidence="7" id="KW-0564">Palmitate</keyword>
<evidence type="ECO:0000259" key="10">
    <source>
        <dbReference type="Pfam" id="PF12849"/>
    </source>
</evidence>
<evidence type="ECO:0000256" key="3">
    <source>
        <dbReference type="ARBA" id="ARBA00008725"/>
    </source>
</evidence>
<evidence type="ECO:0000313" key="11">
    <source>
        <dbReference type="EMBL" id="SFF01343.1"/>
    </source>
</evidence>
<comment type="subcellular location">
    <subcellularLocation>
        <location evidence="2">Cell membrane</location>
        <topology evidence="2">Lipid-anchor</topology>
    </subcellularLocation>
</comment>
<dbReference type="GO" id="GO:0006817">
    <property type="term" value="P:phosphate ion transport"/>
    <property type="evidence" value="ECO:0007669"/>
    <property type="project" value="UniProtKB-KW"/>
</dbReference>
<comment type="similarity">
    <text evidence="3">Belongs to the PstS family.</text>
</comment>
<evidence type="ECO:0000256" key="2">
    <source>
        <dbReference type="ARBA" id="ARBA00004193"/>
    </source>
</evidence>
<comment type="subunit">
    <text evidence="4">The complex is composed of two ATP-binding proteins (PstB), two transmembrane proteins (PstC and PstA) and a solute-binding protein (PstS).</text>
</comment>
<name>A0A1I2F8J1_9BACL</name>
<feature type="transmembrane region" description="Helical" evidence="9">
    <location>
        <begin position="12"/>
        <end position="38"/>
    </location>
</feature>
<dbReference type="OrthoDB" id="9790048at2"/>
<proteinExistence type="inferred from homology"/>
<evidence type="ECO:0000256" key="5">
    <source>
        <dbReference type="ARBA" id="ARBA00022592"/>
    </source>
</evidence>
<protein>
    <submittedName>
        <fullName evidence="11">Phosphate transport system substrate-binding protein</fullName>
    </submittedName>
</protein>
<keyword evidence="9" id="KW-1133">Transmembrane helix</keyword>
<dbReference type="EMBL" id="FONN01000011">
    <property type="protein sequence ID" value="SFF01343.1"/>
    <property type="molecule type" value="Genomic_DNA"/>
</dbReference>
<dbReference type="InterPro" id="IPR050811">
    <property type="entry name" value="Phosphate_ABC_transporter"/>
</dbReference>
<dbReference type="GO" id="GO:0005886">
    <property type="term" value="C:plasma membrane"/>
    <property type="evidence" value="ECO:0007669"/>
    <property type="project" value="UniProtKB-SubCell"/>
</dbReference>
<keyword evidence="12" id="KW-1185">Reference proteome</keyword>
<keyword evidence="5" id="KW-0813">Transport</keyword>
<organism evidence="11 12">
    <name type="scientific">Paenibacillus algorifonticola</name>
    <dbReference type="NCBI Taxonomy" id="684063"/>
    <lineage>
        <taxon>Bacteria</taxon>
        <taxon>Bacillati</taxon>
        <taxon>Bacillota</taxon>
        <taxon>Bacilli</taxon>
        <taxon>Bacillales</taxon>
        <taxon>Paenibacillaceae</taxon>
        <taxon>Paenibacillus</taxon>
    </lineage>
</organism>
<evidence type="ECO:0000313" key="12">
    <source>
        <dbReference type="Proteomes" id="UP000183410"/>
    </source>
</evidence>
<dbReference type="Proteomes" id="UP000183410">
    <property type="component" value="Unassembled WGS sequence"/>
</dbReference>
<gene>
    <name evidence="11" type="ORF">SAMN04487969_111110</name>
</gene>
<evidence type="ECO:0000256" key="1">
    <source>
        <dbReference type="ARBA" id="ARBA00002841"/>
    </source>
</evidence>
<keyword evidence="8" id="KW-0449">Lipoprotein</keyword>
<evidence type="ECO:0000256" key="8">
    <source>
        <dbReference type="ARBA" id="ARBA00023288"/>
    </source>
</evidence>
<evidence type="ECO:0000256" key="9">
    <source>
        <dbReference type="SAM" id="Phobius"/>
    </source>
</evidence>
<dbReference type="AlphaFoldDB" id="A0A1I2F8J1"/>
<feature type="transmembrane region" description="Helical" evidence="9">
    <location>
        <begin position="70"/>
        <end position="88"/>
    </location>
</feature>
<feature type="domain" description="PBP" evidence="10">
    <location>
        <begin position="139"/>
        <end position="379"/>
    </location>
</feature>
<keyword evidence="9" id="KW-0472">Membrane</keyword>
<dbReference type="InterPro" id="IPR024370">
    <property type="entry name" value="PBP_domain"/>
</dbReference>
<accession>A0A1I2F8J1</accession>
<keyword evidence="6" id="KW-0732">Signal</keyword>
<keyword evidence="5" id="KW-0592">Phosphate transport</keyword>
<dbReference type="Pfam" id="PF12849">
    <property type="entry name" value="PBP_like_2"/>
    <property type="match status" value="1"/>
</dbReference>
<keyword evidence="9" id="KW-0812">Transmembrane</keyword>